<dbReference type="GO" id="GO:0006260">
    <property type="term" value="P:DNA replication"/>
    <property type="evidence" value="ECO:0007669"/>
    <property type="project" value="InterPro"/>
</dbReference>
<comment type="cofactor">
    <cofactor evidence="2">
        <name>Zn(2+)</name>
        <dbReference type="ChEBI" id="CHEBI:29105"/>
    </cofactor>
</comment>
<comment type="similarity">
    <text evidence="3">Belongs to the helicase family. RecQ subfamily.</text>
</comment>
<feature type="domain" description="Helicase ATP-binding" evidence="18">
    <location>
        <begin position="31"/>
        <end position="200"/>
    </location>
</feature>
<comment type="cofactor">
    <cofactor evidence="1">
        <name>Mg(2+)</name>
        <dbReference type="ChEBI" id="CHEBI:18420"/>
    </cofactor>
</comment>
<dbReference type="NCBIfam" id="TIGR01389">
    <property type="entry name" value="recQ"/>
    <property type="match status" value="1"/>
</dbReference>
<dbReference type="InterPro" id="IPR010997">
    <property type="entry name" value="HRDC-like_sf"/>
</dbReference>
<dbReference type="GO" id="GO:0009378">
    <property type="term" value="F:four-way junction helicase activity"/>
    <property type="evidence" value="ECO:0007669"/>
    <property type="project" value="TreeGrafter"/>
</dbReference>
<dbReference type="STRING" id="537013.CLOSTMETH_01937"/>
<dbReference type="InterPro" id="IPR036390">
    <property type="entry name" value="WH_DNA-bd_sf"/>
</dbReference>
<keyword evidence="9" id="KW-0862">Zinc</keyword>
<keyword evidence="4" id="KW-0479">Metal-binding</keyword>
<dbReference type="InterPro" id="IPR011545">
    <property type="entry name" value="DEAD/DEAH_box_helicase_dom"/>
</dbReference>
<dbReference type="InterPro" id="IPR036388">
    <property type="entry name" value="WH-like_DNA-bd_sf"/>
</dbReference>
<accession>C0EDK9</accession>
<evidence type="ECO:0000256" key="8">
    <source>
        <dbReference type="ARBA" id="ARBA00022806"/>
    </source>
</evidence>
<keyword evidence="5" id="KW-0547">Nucleotide-binding</keyword>
<keyword evidence="21" id="KW-1185">Reference proteome</keyword>
<dbReference type="EMBL" id="ACEC01000064">
    <property type="protein sequence ID" value="EEG30416.1"/>
    <property type="molecule type" value="Genomic_DNA"/>
</dbReference>
<dbReference type="Pfam" id="PF00270">
    <property type="entry name" value="DEAD"/>
    <property type="match status" value="1"/>
</dbReference>
<evidence type="ECO:0000256" key="3">
    <source>
        <dbReference type="ARBA" id="ARBA00005446"/>
    </source>
</evidence>
<dbReference type="InterPro" id="IPR018982">
    <property type="entry name" value="RQC_domain"/>
</dbReference>
<dbReference type="Gene3D" id="1.10.150.80">
    <property type="entry name" value="HRDC domain"/>
    <property type="match status" value="1"/>
</dbReference>
<keyword evidence="13" id="KW-0234">DNA repair</keyword>
<dbReference type="GO" id="GO:0046872">
    <property type="term" value="F:metal ion binding"/>
    <property type="evidence" value="ECO:0007669"/>
    <property type="project" value="UniProtKB-KW"/>
</dbReference>
<dbReference type="InterPro" id="IPR002121">
    <property type="entry name" value="HRDC_dom"/>
</dbReference>
<feature type="domain" description="Helicase C-terminal" evidence="19">
    <location>
        <begin position="221"/>
        <end position="371"/>
    </location>
</feature>
<dbReference type="Gene3D" id="3.40.50.300">
    <property type="entry name" value="P-loop containing nucleotide triphosphate hydrolases"/>
    <property type="match status" value="2"/>
</dbReference>
<evidence type="ECO:0000256" key="1">
    <source>
        <dbReference type="ARBA" id="ARBA00001946"/>
    </source>
</evidence>
<dbReference type="SMART" id="SM00956">
    <property type="entry name" value="RQC"/>
    <property type="match status" value="1"/>
</dbReference>
<evidence type="ECO:0000256" key="14">
    <source>
        <dbReference type="ARBA" id="ARBA00023235"/>
    </source>
</evidence>
<dbReference type="InterPro" id="IPR032284">
    <property type="entry name" value="RecQ_Zn-bd"/>
</dbReference>
<evidence type="ECO:0000256" key="10">
    <source>
        <dbReference type="ARBA" id="ARBA00022840"/>
    </source>
</evidence>
<dbReference type="EC" id="5.6.2.4" evidence="16"/>
<dbReference type="Gene3D" id="1.10.10.10">
    <property type="entry name" value="Winged helix-like DNA-binding domain superfamily/Winged helix DNA-binding domain"/>
    <property type="match status" value="1"/>
</dbReference>
<dbReference type="AlphaFoldDB" id="C0EDK9"/>
<dbReference type="HOGENOM" id="CLU_001103_14_3_9"/>
<evidence type="ECO:0000256" key="12">
    <source>
        <dbReference type="ARBA" id="ARBA00023172"/>
    </source>
</evidence>
<evidence type="ECO:0000256" key="13">
    <source>
        <dbReference type="ARBA" id="ARBA00023204"/>
    </source>
</evidence>
<keyword evidence="11" id="KW-0238">DNA-binding</keyword>
<dbReference type="GO" id="GO:0043590">
    <property type="term" value="C:bacterial nucleoid"/>
    <property type="evidence" value="ECO:0007669"/>
    <property type="project" value="TreeGrafter"/>
</dbReference>
<organism evidence="20 21">
    <name type="scientific">[Clostridium] methylpentosum DSM 5476</name>
    <dbReference type="NCBI Taxonomy" id="537013"/>
    <lineage>
        <taxon>Bacteria</taxon>
        <taxon>Bacillati</taxon>
        <taxon>Bacillota</taxon>
        <taxon>Clostridia</taxon>
        <taxon>Eubacteriales</taxon>
        <taxon>Oscillospiraceae</taxon>
        <taxon>Oscillospiraceae incertae sedis</taxon>
    </lineage>
</organism>
<dbReference type="CDD" id="cd17920">
    <property type="entry name" value="DEXHc_RecQ"/>
    <property type="match status" value="1"/>
</dbReference>
<dbReference type="GO" id="GO:0043138">
    <property type="term" value="F:3'-5' DNA helicase activity"/>
    <property type="evidence" value="ECO:0007669"/>
    <property type="project" value="UniProtKB-EC"/>
</dbReference>
<dbReference type="SMART" id="SM00490">
    <property type="entry name" value="HELICc"/>
    <property type="match status" value="1"/>
</dbReference>
<dbReference type="GO" id="GO:0016787">
    <property type="term" value="F:hydrolase activity"/>
    <property type="evidence" value="ECO:0007669"/>
    <property type="project" value="UniProtKB-KW"/>
</dbReference>
<evidence type="ECO:0000256" key="16">
    <source>
        <dbReference type="NCBIfam" id="TIGR01389"/>
    </source>
</evidence>
<sequence>MGGESQMMEKYQVLEKYFGYTEFREGQEPLVDSILSGRDAVGIMPTGAGKSLCFQLPALLLGGVTLVVSPLISLMKDQVSALTQAGIPAAYINSSLTLSQFRRALDNARAGAYKILYVAPERLLTDEFLSFACSCEISLVSVDEAHCVSQWGQDFRPSYLKILDFIRALPSRPVVAAFTATATAQVREDIVRILELRSPTLVTTGFDRKNLYFEVQKPRNKFEAVVRFLTANPNQSGIIYCATRKTVEEVCERLCSLRYPATRYHAGLSAEERRQNQEDFLYDRCPVMIATNAFGMGIDKSNVSFVLHYNMPKNIESYYQEAGRAGRDGSPAQCILLYGGQDVITNQFLIEHAGENEELDPETAEQVRERERIRLKAMTFYCHSSDCLRQYILRYFGEQGEPFCGNCSSCNGEFELEDITIEAQKILSCVKRAGERFGVKMIIDVLRGSENERLVWFGLNRLTTHGILKEVKEPRLRDLIHALILQGYLRVTDDQYPVLKLTRKAGKVLFQGEPVQMKVVERQEKKPKKAKTQPAGVEHPALFERLKQLRHEIASAQNLPAYIVLTNAALTDMCKRLPTTPAEFLEVSGVGQVKLERYGEQFLNEIRSYLEET</sequence>
<dbReference type="SMART" id="SM00341">
    <property type="entry name" value="HRDC"/>
    <property type="match status" value="1"/>
</dbReference>
<dbReference type="Pfam" id="PF09382">
    <property type="entry name" value="RQC"/>
    <property type="match status" value="1"/>
</dbReference>
<dbReference type="SMART" id="SM00487">
    <property type="entry name" value="DEXDc"/>
    <property type="match status" value="1"/>
</dbReference>
<evidence type="ECO:0000256" key="6">
    <source>
        <dbReference type="ARBA" id="ARBA00022763"/>
    </source>
</evidence>
<evidence type="ECO:0000259" key="19">
    <source>
        <dbReference type="PROSITE" id="PS51194"/>
    </source>
</evidence>
<dbReference type="NCBIfam" id="TIGR00614">
    <property type="entry name" value="recQ_fam"/>
    <property type="match status" value="1"/>
</dbReference>
<dbReference type="PANTHER" id="PTHR13710:SF105">
    <property type="entry name" value="ATP-DEPENDENT DNA HELICASE Q1"/>
    <property type="match status" value="1"/>
</dbReference>
<dbReference type="CDD" id="cd18794">
    <property type="entry name" value="SF2_C_RecQ"/>
    <property type="match status" value="1"/>
</dbReference>
<dbReference type="GO" id="GO:0005737">
    <property type="term" value="C:cytoplasm"/>
    <property type="evidence" value="ECO:0007669"/>
    <property type="project" value="TreeGrafter"/>
</dbReference>
<dbReference type="InterPro" id="IPR044876">
    <property type="entry name" value="HRDC_dom_sf"/>
</dbReference>
<feature type="domain" description="HRDC" evidence="17">
    <location>
        <begin position="536"/>
        <end position="613"/>
    </location>
</feature>
<evidence type="ECO:0000313" key="21">
    <source>
        <dbReference type="Proteomes" id="UP000003340"/>
    </source>
</evidence>
<dbReference type="InterPro" id="IPR027417">
    <property type="entry name" value="P-loop_NTPase"/>
</dbReference>
<evidence type="ECO:0000256" key="9">
    <source>
        <dbReference type="ARBA" id="ARBA00022833"/>
    </source>
</evidence>
<evidence type="ECO:0000256" key="11">
    <source>
        <dbReference type="ARBA" id="ARBA00023125"/>
    </source>
</evidence>
<dbReference type="InterPro" id="IPR001650">
    <property type="entry name" value="Helicase_C-like"/>
</dbReference>
<dbReference type="PROSITE" id="PS51192">
    <property type="entry name" value="HELICASE_ATP_BIND_1"/>
    <property type="match status" value="1"/>
</dbReference>
<keyword evidence="10" id="KW-0067">ATP-binding</keyword>
<dbReference type="GO" id="GO:0030894">
    <property type="term" value="C:replisome"/>
    <property type="evidence" value="ECO:0007669"/>
    <property type="project" value="TreeGrafter"/>
</dbReference>
<dbReference type="PROSITE" id="PS50967">
    <property type="entry name" value="HRDC"/>
    <property type="match status" value="1"/>
</dbReference>
<dbReference type="Pfam" id="PF00271">
    <property type="entry name" value="Helicase_C"/>
    <property type="match status" value="1"/>
</dbReference>
<evidence type="ECO:0000259" key="17">
    <source>
        <dbReference type="PROSITE" id="PS50967"/>
    </source>
</evidence>
<dbReference type="Pfam" id="PF16124">
    <property type="entry name" value="RecQ_Zn_bind"/>
    <property type="match status" value="1"/>
</dbReference>
<evidence type="ECO:0000256" key="2">
    <source>
        <dbReference type="ARBA" id="ARBA00001947"/>
    </source>
</evidence>
<name>C0EDK9_9FIRM</name>
<gene>
    <name evidence="20" type="primary">recQ</name>
    <name evidence="20" type="ORF">CLOSTMETH_01937</name>
</gene>
<dbReference type="Proteomes" id="UP000003340">
    <property type="component" value="Unassembled WGS sequence"/>
</dbReference>
<dbReference type="PANTHER" id="PTHR13710">
    <property type="entry name" value="DNA HELICASE RECQ FAMILY MEMBER"/>
    <property type="match status" value="1"/>
</dbReference>
<dbReference type="SUPFAM" id="SSF47819">
    <property type="entry name" value="HRDC-like"/>
    <property type="match status" value="1"/>
</dbReference>
<dbReference type="FunFam" id="3.40.50.300:FF:001389">
    <property type="entry name" value="ATP-dependent DNA helicase RecQ"/>
    <property type="match status" value="1"/>
</dbReference>
<dbReference type="GO" id="GO:0003677">
    <property type="term" value="F:DNA binding"/>
    <property type="evidence" value="ECO:0007669"/>
    <property type="project" value="UniProtKB-KW"/>
</dbReference>
<dbReference type="SUPFAM" id="SSF46785">
    <property type="entry name" value="Winged helix' DNA-binding domain"/>
    <property type="match status" value="1"/>
</dbReference>
<evidence type="ECO:0000256" key="5">
    <source>
        <dbReference type="ARBA" id="ARBA00022741"/>
    </source>
</evidence>
<dbReference type="GO" id="GO:0006281">
    <property type="term" value="P:DNA repair"/>
    <property type="evidence" value="ECO:0007669"/>
    <property type="project" value="UniProtKB-KW"/>
</dbReference>
<dbReference type="GO" id="GO:0005524">
    <property type="term" value="F:ATP binding"/>
    <property type="evidence" value="ECO:0007669"/>
    <property type="project" value="UniProtKB-KW"/>
</dbReference>
<evidence type="ECO:0000256" key="4">
    <source>
        <dbReference type="ARBA" id="ARBA00022723"/>
    </source>
</evidence>
<dbReference type="GO" id="GO:0009432">
    <property type="term" value="P:SOS response"/>
    <property type="evidence" value="ECO:0007669"/>
    <property type="project" value="UniProtKB-UniRule"/>
</dbReference>
<evidence type="ECO:0000313" key="20">
    <source>
        <dbReference type="EMBL" id="EEG30416.1"/>
    </source>
</evidence>
<dbReference type="InterPro" id="IPR006293">
    <property type="entry name" value="DNA_helicase_ATP-dep_RecQ_bac"/>
</dbReference>
<dbReference type="GO" id="GO:0006310">
    <property type="term" value="P:DNA recombination"/>
    <property type="evidence" value="ECO:0007669"/>
    <property type="project" value="UniProtKB-UniRule"/>
</dbReference>
<comment type="caution">
    <text evidence="20">The sequence shown here is derived from an EMBL/GenBank/DDBJ whole genome shotgun (WGS) entry which is preliminary data.</text>
</comment>
<keyword evidence="12" id="KW-0233">DNA recombination</keyword>
<dbReference type="eggNOG" id="COG0514">
    <property type="taxonomic scope" value="Bacteria"/>
</dbReference>
<protein>
    <recommendedName>
        <fullName evidence="16">DNA helicase RecQ</fullName>
        <ecNumber evidence="16">5.6.2.4</ecNumber>
    </recommendedName>
</protein>
<reference evidence="20 21" key="1">
    <citation type="submission" date="2009-01" db="EMBL/GenBank/DDBJ databases">
        <authorList>
            <person name="Fulton L."/>
            <person name="Clifton S."/>
            <person name="Fulton B."/>
            <person name="Xu J."/>
            <person name="Minx P."/>
            <person name="Pepin K.H."/>
            <person name="Johnson M."/>
            <person name="Bhonagiri V."/>
            <person name="Nash W.E."/>
            <person name="Mardis E.R."/>
            <person name="Wilson R.K."/>
        </authorList>
    </citation>
    <scope>NUCLEOTIDE SEQUENCE [LARGE SCALE GENOMIC DNA]</scope>
    <source>
        <strain evidence="20 21">DSM 5476</strain>
    </source>
</reference>
<dbReference type="SUPFAM" id="SSF52540">
    <property type="entry name" value="P-loop containing nucleoside triphosphate hydrolases"/>
    <property type="match status" value="1"/>
</dbReference>
<evidence type="ECO:0000256" key="7">
    <source>
        <dbReference type="ARBA" id="ARBA00022801"/>
    </source>
</evidence>
<dbReference type="InterPro" id="IPR014001">
    <property type="entry name" value="Helicase_ATP-bd"/>
</dbReference>
<comment type="catalytic activity">
    <reaction evidence="15">
        <text>Couples ATP hydrolysis with the unwinding of duplex DNA by translocating in the 3'-5' direction.</text>
        <dbReference type="EC" id="5.6.2.4"/>
    </reaction>
</comment>
<keyword evidence="8 20" id="KW-0347">Helicase</keyword>
<dbReference type="PROSITE" id="PS51194">
    <property type="entry name" value="HELICASE_CTER"/>
    <property type="match status" value="1"/>
</dbReference>
<keyword evidence="14" id="KW-0413">Isomerase</keyword>
<dbReference type="Pfam" id="PF00570">
    <property type="entry name" value="HRDC"/>
    <property type="match status" value="1"/>
</dbReference>
<proteinExistence type="inferred from homology"/>
<evidence type="ECO:0000256" key="15">
    <source>
        <dbReference type="ARBA" id="ARBA00034617"/>
    </source>
</evidence>
<keyword evidence="6" id="KW-0227">DNA damage</keyword>
<keyword evidence="7 20" id="KW-0378">Hydrolase</keyword>
<reference evidence="20 21" key="2">
    <citation type="submission" date="2009-02" db="EMBL/GenBank/DDBJ databases">
        <title>Draft genome sequence of Clostridium methylpentosum (DSM 5476).</title>
        <authorList>
            <person name="Sudarsanam P."/>
            <person name="Ley R."/>
            <person name="Guruge J."/>
            <person name="Turnbaugh P.J."/>
            <person name="Mahowald M."/>
            <person name="Liep D."/>
            <person name="Gordon J."/>
        </authorList>
    </citation>
    <scope>NUCLEOTIDE SEQUENCE [LARGE SCALE GENOMIC DNA]</scope>
    <source>
        <strain evidence="20 21">DSM 5476</strain>
    </source>
</reference>
<dbReference type="InterPro" id="IPR004589">
    <property type="entry name" value="DNA_helicase_ATP-dep_RecQ"/>
</dbReference>
<evidence type="ECO:0000259" key="18">
    <source>
        <dbReference type="PROSITE" id="PS51192"/>
    </source>
</evidence>